<dbReference type="InterPro" id="IPR013249">
    <property type="entry name" value="RNA_pol_sigma70_r4_t2"/>
</dbReference>
<dbReference type="NCBIfam" id="TIGR02937">
    <property type="entry name" value="sigma70-ECF"/>
    <property type="match status" value="1"/>
</dbReference>
<dbReference type="SUPFAM" id="SSF54427">
    <property type="entry name" value="NTF2-like"/>
    <property type="match status" value="1"/>
</dbReference>
<evidence type="ECO:0000259" key="2">
    <source>
        <dbReference type="Pfam" id="PF04542"/>
    </source>
</evidence>
<dbReference type="PANTHER" id="PTHR30173:SF36">
    <property type="entry name" value="ECF RNA POLYMERASE SIGMA FACTOR SIGJ"/>
    <property type="match status" value="1"/>
</dbReference>
<dbReference type="Gene3D" id="1.10.1740.10">
    <property type="match status" value="1"/>
</dbReference>
<dbReference type="GO" id="GO:0006352">
    <property type="term" value="P:DNA-templated transcription initiation"/>
    <property type="evidence" value="ECO:0007669"/>
    <property type="project" value="InterPro"/>
</dbReference>
<comment type="caution">
    <text evidence="4">The sequence shown here is derived from an EMBL/GenBank/DDBJ whole genome shotgun (WGS) entry which is preliminary data.</text>
</comment>
<dbReference type="NCBIfam" id="NF007214">
    <property type="entry name" value="PRK09636.1"/>
    <property type="match status" value="1"/>
</dbReference>
<dbReference type="GO" id="GO:0003677">
    <property type="term" value="F:DNA binding"/>
    <property type="evidence" value="ECO:0007669"/>
    <property type="project" value="InterPro"/>
</dbReference>
<dbReference type="InterPro" id="IPR052704">
    <property type="entry name" value="ECF_Sigma-70_Domain"/>
</dbReference>
<dbReference type="AlphaFoldDB" id="A0A7X0SP01"/>
<gene>
    <name evidence="4" type="primary">sigJ</name>
    <name evidence="4" type="ORF">H7C18_20770</name>
</gene>
<dbReference type="InterPro" id="IPR007627">
    <property type="entry name" value="RNA_pol_sigma70_r2"/>
</dbReference>
<sequence>MENQWEDRTASPGGAEGTGDIELWYREYRPYLFTIAYRMLGTVSDAEDIVQDLFLSLSAAAAAPGGEPIRREKAYLARMAVNRCLNFLNSAAKRRETYVGPWLPEPLVDTANPLPPDAAERGEAVSYAFMVLLERLAPAERAVFVLRETMGYEYAEIASLVGKSEANCRQLFSRARRKLDAERSEETKPMAGRELVLVRRFVAAFRGGRADELVRLLADDAVMFTDGGGKVRAAINPIYGPDRVEKLLSRIAFSRLHTSRLTEVPIAGGIGLAAWDEDRLTAFFCFEWSEGDEHGNRALRRIYNLFNPDKLAGVRLALPSPGPAQS</sequence>
<keyword evidence="5" id="KW-1185">Reference proteome</keyword>
<evidence type="ECO:0000259" key="3">
    <source>
        <dbReference type="Pfam" id="PF08281"/>
    </source>
</evidence>
<feature type="domain" description="RNA polymerase sigma factor 70 region 4 type 2" evidence="3">
    <location>
        <begin position="129"/>
        <end position="179"/>
    </location>
</feature>
<dbReference type="InterPro" id="IPR032710">
    <property type="entry name" value="NTF2-like_dom_sf"/>
</dbReference>
<accession>A0A7X0SP01</accession>
<dbReference type="InterPro" id="IPR013324">
    <property type="entry name" value="RNA_pol_sigma_r3/r4-like"/>
</dbReference>
<protein>
    <submittedName>
        <fullName evidence="4">RNA polymerase sigma factor SigJ</fullName>
    </submittedName>
</protein>
<proteinExistence type="predicted"/>
<dbReference type="PANTHER" id="PTHR30173">
    <property type="entry name" value="SIGMA 19 FACTOR"/>
    <property type="match status" value="1"/>
</dbReference>
<comment type="subunit">
    <text evidence="1">Interacts transiently with the RNA polymerase catalytic core formed by RpoA, RpoB, RpoC and RpoZ (2 alpha, 1 beta, 1 beta' and 1 omega subunit) to form the RNA polymerase holoenzyme that can initiate transcription.</text>
</comment>
<evidence type="ECO:0000313" key="4">
    <source>
        <dbReference type="EMBL" id="MBB6733361.1"/>
    </source>
</evidence>
<dbReference type="InterPro" id="IPR013325">
    <property type="entry name" value="RNA_pol_sigma_r2"/>
</dbReference>
<dbReference type="Proteomes" id="UP000564644">
    <property type="component" value="Unassembled WGS sequence"/>
</dbReference>
<dbReference type="EMBL" id="JACJVO010000026">
    <property type="protein sequence ID" value="MBB6733361.1"/>
    <property type="molecule type" value="Genomic_DNA"/>
</dbReference>
<dbReference type="InterPro" id="IPR014284">
    <property type="entry name" value="RNA_pol_sigma-70_dom"/>
</dbReference>
<organism evidence="4 5">
    <name type="scientific">Cohnella zeiphila</name>
    <dbReference type="NCBI Taxonomy" id="2761120"/>
    <lineage>
        <taxon>Bacteria</taxon>
        <taxon>Bacillati</taxon>
        <taxon>Bacillota</taxon>
        <taxon>Bacilli</taxon>
        <taxon>Bacillales</taxon>
        <taxon>Paenibacillaceae</taxon>
        <taxon>Cohnella</taxon>
    </lineage>
</organism>
<evidence type="ECO:0000313" key="5">
    <source>
        <dbReference type="Proteomes" id="UP000564644"/>
    </source>
</evidence>
<dbReference type="SUPFAM" id="SSF88659">
    <property type="entry name" value="Sigma3 and sigma4 domains of RNA polymerase sigma factors"/>
    <property type="match status" value="1"/>
</dbReference>
<feature type="domain" description="RNA polymerase sigma-70 region 2" evidence="2">
    <location>
        <begin position="25"/>
        <end position="93"/>
    </location>
</feature>
<dbReference type="Gene3D" id="1.10.10.10">
    <property type="entry name" value="Winged helix-like DNA-binding domain superfamily/Winged helix DNA-binding domain"/>
    <property type="match status" value="1"/>
</dbReference>
<dbReference type="Pfam" id="PF04542">
    <property type="entry name" value="Sigma70_r2"/>
    <property type="match status" value="1"/>
</dbReference>
<reference evidence="4 5" key="1">
    <citation type="submission" date="2020-08" db="EMBL/GenBank/DDBJ databases">
        <title>Cohnella phylogeny.</title>
        <authorList>
            <person name="Dunlap C."/>
        </authorList>
    </citation>
    <scope>NUCLEOTIDE SEQUENCE [LARGE SCALE GENOMIC DNA]</scope>
    <source>
        <strain evidence="4 5">CBP 2801</strain>
    </source>
</reference>
<dbReference type="SUPFAM" id="SSF88946">
    <property type="entry name" value="Sigma2 domain of RNA polymerase sigma factors"/>
    <property type="match status" value="1"/>
</dbReference>
<dbReference type="Gene3D" id="3.10.450.50">
    <property type="match status" value="1"/>
</dbReference>
<evidence type="ECO:0000256" key="1">
    <source>
        <dbReference type="ARBA" id="ARBA00011344"/>
    </source>
</evidence>
<dbReference type="RefSeq" id="WP_185131028.1">
    <property type="nucleotide sequence ID" value="NZ_JACJVO010000026.1"/>
</dbReference>
<dbReference type="GO" id="GO:0016987">
    <property type="term" value="F:sigma factor activity"/>
    <property type="evidence" value="ECO:0007669"/>
    <property type="project" value="InterPro"/>
</dbReference>
<name>A0A7X0SP01_9BACL</name>
<dbReference type="InterPro" id="IPR036388">
    <property type="entry name" value="WH-like_DNA-bd_sf"/>
</dbReference>
<dbReference type="Pfam" id="PF08281">
    <property type="entry name" value="Sigma70_r4_2"/>
    <property type="match status" value="1"/>
</dbReference>